<keyword evidence="4" id="KW-0564">Palmitate</keyword>
<evidence type="ECO:0000256" key="7">
    <source>
        <dbReference type="PIRSR" id="PIRSR002854-1"/>
    </source>
</evidence>
<comment type="subcellular location">
    <subcellularLocation>
        <location evidence="1">Membrane</location>
        <topology evidence="1">Lipid-anchor</topology>
    </subcellularLocation>
</comment>
<evidence type="ECO:0000256" key="6">
    <source>
        <dbReference type="PIRNR" id="PIRNR002854"/>
    </source>
</evidence>
<comment type="similarity">
    <text evidence="6">Belongs to the nlpA lipoprotein family.</text>
</comment>
<evidence type="ECO:0000256" key="2">
    <source>
        <dbReference type="ARBA" id="ARBA00022729"/>
    </source>
</evidence>
<organism evidence="9 10">
    <name type="scientific">Thomasclavelia ramosa</name>
    <dbReference type="NCBI Taxonomy" id="1547"/>
    <lineage>
        <taxon>Bacteria</taxon>
        <taxon>Bacillati</taxon>
        <taxon>Bacillota</taxon>
        <taxon>Erysipelotrichia</taxon>
        <taxon>Erysipelotrichales</taxon>
        <taxon>Coprobacillaceae</taxon>
        <taxon>Thomasclavelia</taxon>
    </lineage>
</organism>
<evidence type="ECO:0000256" key="1">
    <source>
        <dbReference type="ARBA" id="ARBA00004635"/>
    </source>
</evidence>
<dbReference type="EMBL" id="QUSL01000005">
    <property type="protein sequence ID" value="RGD86493.1"/>
    <property type="molecule type" value="Genomic_DNA"/>
</dbReference>
<gene>
    <name evidence="9" type="ORF">DXB93_04820</name>
</gene>
<dbReference type="Gene3D" id="3.40.190.10">
    <property type="entry name" value="Periplasmic binding protein-like II"/>
    <property type="match status" value="2"/>
</dbReference>
<keyword evidence="2 8" id="KW-0732">Signal</keyword>
<feature type="lipid moiety-binding region" description="S-diacylglycerol cysteine" evidence="7">
    <location>
        <position position="20"/>
    </location>
</feature>
<evidence type="ECO:0000313" key="9">
    <source>
        <dbReference type="EMBL" id="RGD86493.1"/>
    </source>
</evidence>
<evidence type="ECO:0000256" key="3">
    <source>
        <dbReference type="ARBA" id="ARBA00023136"/>
    </source>
</evidence>
<dbReference type="InterPro" id="IPR004872">
    <property type="entry name" value="Lipoprotein_NlpA"/>
</dbReference>
<dbReference type="PANTHER" id="PTHR30429:SF0">
    <property type="entry name" value="METHIONINE-BINDING LIPOPROTEIN METQ"/>
    <property type="match status" value="1"/>
</dbReference>
<protein>
    <recommendedName>
        <fullName evidence="6">Lipoprotein</fullName>
    </recommendedName>
</protein>
<keyword evidence="3" id="KW-0472">Membrane</keyword>
<dbReference type="SUPFAM" id="SSF53850">
    <property type="entry name" value="Periplasmic binding protein-like II"/>
    <property type="match status" value="1"/>
</dbReference>
<sequence length="273" mass="30349">MKKLFIGIISLLLAVTLTACGGKTERDDKTLLVAATSKPHGDILEEAKNILKDDYDIDLEIKILDDYYIFNHSLNDGDVDANFFQHVPFFEKDIKDNKYDLVNAGGVHIEPFGFYSKQIKNINELKKNDIVVISNSVADHGRILAILDEAGIIELDDKVKVQDATIEDIKTNRLNLEFKEIKPELLTNAYKNDEGALIAINGNYAIDAGLNPTKDAILLESADESNPYVNIVACQKGHENDKKIKALVAVLQSQKIKDFITNTYSDGSVIPVK</sequence>
<dbReference type="Proteomes" id="UP000261032">
    <property type="component" value="Unassembled WGS sequence"/>
</dbReference>
<dbReference type="RefSeq" id="WP_117580798.1">
    <property type="nucleotide sequence ID" value="NZ_QUSL01000005.1"/>
</dbReference>
<comment type="caution">
    <text evidence="9">The sequence shown here is derived from an EMBL/GenBank/DDBJ whole genome shotgun (WGS) entry which is preliminary data.</text>
</comment>
<feature type="chain" id="PRO_5039300327" description="Lipoprotein" evidence="8">
    <location>
        <begin position="20"/>
        <end position="273"/>
    </location>
</feature>
<reference evidence="9 10" key="1">
    <citation type="submission" date="2018-08" db="EMBL/GenBank/DDBJ databases">
        <title>A genome reference for cultivated species of the human gut microbiota.</title>
        <authorList>
            <person name="Zou Y."/>
            <person name="Xue W."/>
            <person name="Luo G."/>
        </authorList>
    </citation>
    <scope>NUCLEOTIDE SEQUENCE [LARGE SCALE GENOMIC DNA]</scope>
    <source>
        <strain evidence="9 10">OM06-4</strain>
    </source>
</reference>
<name>A0A3E3EF06_9FIRM</name>
<dbReference type="Pfam" id="PF03180">
    <property type="entry name" value="Lipoprotein_9"/>
    <property type="match status" value="1"/>
</dbReference>
<dbReference type="PANTHER" id="PTHR30429">
    <property type="entry name" value="D-METHIONINE-BINDING LIPOPROTEIN METQ"/>
    <property type="match status" value="1"/>
</dbReference>
<dbReference type="AlphaFoldDB" id="A0A3E3EF06"/>
<dbReference type="GO" id="GO:0016020">
    <property type="term" value="C:membrane"/>
    <property type="evidence" value="ECO:0007669"/>
    <property type="project" value="UniProtKB-SubCell"/>
</dbReference>
<evidence type="ECO:0000256" key="4">
    <source>
        <dbReference type="ARBA" id="ARBA00023139"/>
    </source>
</evidence>
<evidence type="ECO:0000256" key="5">
    <source>
        <dbReference type="ARBA" id="ARBA00023288"/>
    </source>
</evidence>
<keyword evidence="5 6" id="KW-0449">Lipoprotein</keyword>
<proteinExistence type="inferred from homology"/>
<dbReference type="PROSITE" id="PS51257">
    <property type="entry name" value="PROKAR_LIPOPROTEIN"/>
    <property type="match status" value="1"/>
</dbReference>
<evidence type="ECO:0000313" key="10">
    <source>
        <dbReference type="Proteomes" id="UP000261032"/>
    </source>
</evidence>
<accession>A0A3E3EF06</accession>
<feature type="signal peptide" evidence="8">
    <location>
        <begin position="1"/>
        <end position="19"/>
    </location>
</feature>
<dbReference type="PIRSF" id="PIRSF002854">
    <property type="entry name" value="MetQ"/>
    <property type="match status" value="1"/>
</dbReference>
<evidence type="ECO:0000256" key="8">
    <source>
        <dbReference type="SAM" id="SignalP"/>
    </source>
</evidence>